<feature type="binding site" evidence="2">
    <location>
        <position position="152"/>
    </location>
    <ligand>
        <name>ATP</name>
        <dbReference type="ChEBI" id="CHEBI:30616"/>
    </ligand>
</feature>
<evidence type="ECO:0000256" key="1">
    <source>
        <dbReference type="ARBA" id="ARBA00022977"/>
    </source>
</evidence>
<dbReference type="EMBL" id="BEXT01000001">
    <property type="protein sequence ID" value="GBC62728.1"/>
    <property type="molecule type" value="Genomic_DNA"/>
</dbReference>
<reference evidence="7" key="2">
    <citation type="submission" date="2019-01" db="EMBL/GenBank/DDBJ databases">
        <title>Genome sequence of Desulfonema ishimotonii strain Tokyo 01.</title>
        <authorList>
            <person name="Fukui M."/>
        </authorList>
    </citation>
    <scope>NUCLEOTIDE SEQUENCE [LARGE SCALE GENOMIC DNA]</scope>
    <source>
        <strain evidence="7">Tokyo 01</strain>
    </source>
</reference>
<evidence type="ECO:0000313" key="7">
    <source>
        <dbReference type="Proteomes" id="UP000288096"/>
    </source>
</evidence>
<keyword evidence="2 6" id="KW-0418">Kinase</keyword>
<comment type="function">
    <text evidence="2">Catalyzes the ATP-dependent phosphorylation of thiamine-monophosphate (TMP) to form thiamine-pyrophosphate (TPP), the active form of vitamin B1.</text>
</comment>
<keyword evidence="1 2" id="KW-0784">Thiamine biosynthesis</keyword>
<evidence type="ECO:0000256" key="2">
    <source>
        <dbReference type="HAMAP-Rule" id="MF_02128"/>
    </source>
</evidence>
<feature type="binding site" evidence="2">
    <location>
        <position position="79"/>
    </location>
    <ligand>
        <name>Mg(2+)</name>
        <dbReference type="ChEBI" id="CHEBI:18420"/>
        <label>3</label>
    </ligand>
</feature>
<keyword evidence="2" id="KW-0547">Nucleotide-binding</keyword>
<feature type="binding site" evidence="2">
    <location>
        <position position="57"/>
    </location>
    <ligand>
        <name>substrate</name>
    </ligand>
</feature>
<feature type="binding site" evidence="2">
    <location>
        <position position="109"/>
    </location>
    <ligand>
        <name>ATP</name>
        <dbReference type="ChEBI" id="CHEBI:30616"/>
    </ligand>
</feature>
<dbReference type="Gene3D" id="3.30.1330.10">
    <property type="entry name" value="PurM-like, N-terminal domain"/>
    <property type="match status" value="1"/>
</dbReference>
<comment type="pathway">
    <text evidence="2">Cofactor biosynthesis; thiamine diphosphate biosynthesis; thiamine diphosphate from thiamine phosphate: step 1/1.</text>
</comment>
<name>A0A401G0I2_9BACT</name>
<feature type="binding site" evidence="2">
    <location>
        <position position="224"/>
    </location>
    <ligand>
        <name>Mg(2+)</name>
        <dbReference type="ChEBI" id="CHEBI:18420"/>
        <label>3</label>
    </ligand>
</feature>
<feature type="binding site" evidence="2">
    <location>
        <position position="48"/>
    </location>
    <ligand>
        <name>Mg(2+)</name>
        <dbReference type="ChEBI" id="CHEBI:18420"/>
        <label>4</label>
    </ligand>
</feature>
<feature type="compositionally biased region" description="Polar residues" evidence="3">
    <location>
        <begin position="302"/>
        <end position="311"/>
    </location>
</feature>
<feature type="binding site" evidence="2">
    <location>
        <position position="226"/>
    </location>
    <ligand>
        <name>ATP</name>
        <dbReference type="ChEBI" id="CHEBI:30616"/>
    </ligand>
</feature>
<comment type="similarity">
    <text evidence="2">Belongs to the thiamine-monophosphate kinase family.</text>
</comment>
<dbReference type="GO" id="GO:0009030">
    <property type="term" value="F:thiamine-phosphate kinase activity"/>
    <property type="evidence" value="ECO:0007669"/>
    <property type="project" value="UniProtKB-UniRule"/>
</dbReference>
<keyword evidence="7" id="KW-1185">Reference proteome</keyword>
<dbReference type="GO" id="GO:0009229">
    <property type="term" value="P:thiamine diphosphate biosynthetic process"/>
    <property type="evidence" value="ECO:0007669"/>
    <property type="project" value="UniProtKB-UniRule"/>
</dbReference>
<comment type="catalytic activity">
    <reaction evidence="2">
        <text>thiamine phosphate + ATP = thiamine diphosphate + ADP</text>
        <dbReference type="Rhea" id="RHEA:15913"/>
        <dbReference type="ChEBI" id="CHEBI:30616"/>
        <dbReference type="ChEBI" id="CHEBI:37575"/>
        <dbReference type="ChEBI" id="CHEBI:58937"/>
        <dbReference type="ChEBI" id="CHEBI:456216"/>
        <dbReference type="EC" id="2.7.4.16"/>
    </reaction>
</comment>
<comment type="miscellaneous">
    <text evidence="2">Reaction mechanism of ThiL seems to utilize a direct, inline transfer of the gamma-phosphate of ATP to TMP rather than a phosphorylated enzyme intermediate.</text>
</comment>
<feature type="binding site" evidence="2">
    <location>
        <position position="33"/>
    </location>
    <ligand>
        <name>Mg(2+)</name>
        <dbReference type="ChEBI" id="CHEBI:18420"/>
        <label>3</label>
    </ligand>
</feature>
<dbReference type="AlphaFoldDB" id="A0A401G0I2"/>
<dbReference type="PANTHER" id="PTHR30270:SF0">
    <property type="entry name" value="THIAMINE-MONOPHOSPHATE KINASE"/>
    <property type="match status" value="1"/>
</dbReference>
<comment type="caution">
    <text evidence="6">The sequence shown here is derived from an EMBL/GenBank/DDBJ whole genome shotgun (WGS) entry which is preliminary data.</text>
</comment>
<feature type="binding site" evidence="2">
    <location>
        <position position="50"/>
    </location>
    <ligand>
        <name>Mg(2+)</name>
        <dbReference type="ChEBI" id="CHEBI:18420"/>
        <label>2</label>
    </ligand>
</feature>
<evidence type="ECO:0000313" key="6">
    <source>
        <dbReference type="EMBL" id="GBC62728.1"/>
    </source>
</evidence>
<feature type="binding site" evidence="2">
    <location>
        <begin position="126"/>
        <end position="127"/>
    </location>
    <ligand>
        <name>ATP</name>
        <dbReference type="ChEBI" id="CHEBI:30616"/>
    </ligand>
</feature>
<dbReference type="Pfam" id="PF00586">
    <property type="entry name" value="AIRS"/>
    <property type="match status" value="1"/>
</dbReference>
<evidence type="ECO:0000256" key="3">
    <source>
        <dbReference type="SAM" id="MobiDB-lite"/>
    </source>
</evidence>
<dbReference type="CDD" id="cd02194">
    <property type="entry name" value="ThiL"/>
    <property type="match status" value="1"/>
</dbReference>
<feature type="binding site" evidence="2">
    <location>
        <position position="79"/>
    </location>
    <ligand>
        <name>Mg(2+)</name>
        <dbReference type="ChEBI" id="CHEBI:18420"/>
        <label>2</label>
    </ligand>
</feature>
<feature type="binding site" evidence="2">
    <location>
        <position position="227"/>
    </location>
    <ligand>
        <name>Mg(2+)</name>
        <dbReference type="ChEBI" id="CHEBI:18420"/>
        <label>5</label>
    </ligand>
</feature>
<dbReference type="SUPFAM" id="SSF55326">
    <property type="entry name" value="PurM N-terminal domain-like"/>
    <property type="match status" value="1"/>
</dbReference>
<feature type="binding site" evidence="2">
    <location>
        <position position="50"/>
    </location>
    <ligand>
        <name>Mg(2+)</name>
        <dbReference type="ChEBI" id="CHEBI:18420"/>
        <label>1</label>
    </ligand>
</feature>
<feature type="region of interest" description="Disordered" evidence="3">
    <location>
        <begin position="292"/>
        <end position="315"/>
    </location>
</feature>
<proteinExistence type="inferred from homology"/>
<evidence type="ECO:0000259" key="4">
    <source>
        <dbReference type="Pfam" id="PF00586"/>
    </source>
</evidence>
<keyword evidence="2" id="KW-0479">Metal-binding</keyword>
<dbReference type="SUPFAM" id="SSF56042">
    <property type="entry name" value="PurM C-terminal domain-like"/>
    <property type="match status" value="1"/>
</dbReference>
<feature type="binding site" evidence="2">
    <location>
        <position position="49"/>
    </location>
    <ligand>
        <name>Mg(2+)</name>
        <dbReference type="ChEBI" id="CHEBI:18420"/>
        <label>1</label>
    </ligand>
</feature>
<dbReference type="GO" id="GO:0005524">
    <property type="term" value="F:ATP binding"/>
    <property type="evidence" value="ECO:0007669"/>
    <property type="project" value="UniProtKB-UniRule"/>
</dbReference>
<dbReference type="EC" id="2.7.4.16" evidence="2"/>
<keyword evidence="2" id="KW-0808">Transferase</keyword>
<protein>
    <recommendedName>
        <fullName evidence="2">Thiamine-monophosphate kinase</fullName>
        <shortName evidence="2">TMP kinase</shortName>
        <shortName evidence="2">Thiamine-phosphate kinase</shortName>
        <ecNumber evidence="2">2.7.4.16</ecNumber>
    </recommendedName>
</protein>
<feature type="domain" description="PurM-like N-terminal" evidence="4">
    <location>
        <begin position="31"/>
        <end position="145"/>
    </location>
</feature>
<sequence length="370" mass="39576">MKLKDIGEFGWIRRIGNGCLIRPANVVRAIGDDAAAFTLPPGEVTLVTTDLLAEGVHFLRHATSGFNLGHKALAVNLSDIAAMGGTAREAFVSIAIPKDCDVDFLDDVYRGMKALARRFDVNILGGDTTHSRSGLIINITVVGSVPEAEMCRRDRAAAGDVICITGLPGESRAGLHLILNDIPAESPIGSDDFRTLFDAHVLPRPHLEEGRFLATQNGVHAAIDVSDGVSSDLGHIVRESGVGIRLYADQIPISGPLRRFCERFGFDPVPYALSGGRIMCCSAPYRPNRPKPFAGRFRRASTGPSSPSAISPTPGHPSWCWRTAAAFPSTPPAGTTSKPDRPPPCRGGDMLFPRKSRTSVGTENVPALRI</sequence>
<dbReference type="Proteomes" id="UP000288096">
    <property type="component" value="Unassembled WGS sequence"/>
</dbReference>
<gene>
    <name evidence="2" type="primary">thiL</name>
    <name evidence="6" type="ORF">DENIS_3705</name>
</gene>
<dbReference type="NCBIfam" id="TIGR01379">
    <property type="entry name" value="thiL"/>
    <property type="match status" value="1"/>
</dbReference>
<dbReference type="Gene3D" id="3.90.650.10">
    <property type="entry name" value="PurM-like C-terminal domain"/>
    <property type="match status" value="1"/>
</dbReference>
<dbReference type="Pfam" id="PF02769">
    <property type="entry name" value="AIRS_C"/>
    <property type="match status" value="1"/>
</dbReference>
<dbReference type="RefSeq" id="WP_124329883.1">
    <property type="nucleotide sequence ID" value="NZ_BEXT01000001.1"/>
</dbReference>
<organism evidence="6 7">
    <name type="scientific">Desulfonema ishimotonii</name>
    <dbReference type="NCBI Taxonomy" id="45657"/>
    <lineage>
        <taxon>Bacteria</taxon>
        <taxon>Pseudomonadati</taxon>
        <taxon>Thermodesulfobacteriota</taxon>
        <taxon>Desulfobacteria</taxon>
        <taxon>Desulfobacterales</taxon>
        <taxon>Desulfococcaceae</taxon>
        <taxon>Desulfonema</taxon>
    </lineage>
</organism>
<feature type="domain" description="PurM-like C-terminal" evidence="5">
    <location>
        <begin position="158"/>
        <end position="284"/>
    </location>
</feature>
<feature type="binding site" evidence="2">
    <location>
        <position position="79"/>
    </location>
    <ligand>
        <name>Mg(2+)</name>
        <dbReference type="ChEBI" id="CHEBI:18420"/>
        <label>4</label>
    </ligand>
</feature>
<dbReference type="GO" id="GO:0000287">
    <property type="term" value="F:magnesium ion binding"/>
    <property type="evidence" value="ECO:0007669"/>
    <property type="project" value="UniProtKB-UniRule"/>
</dbReference>
<keyword evidence="2" id="KW-0460">Magnesium</keyword>
<dbReference type="GO" id="GO:0009228">
    <property type="term" value="P:thiamine biosynthetic process"/>
    <property type="evidence" value="ECO:0007669"/>
    <property type="project" value="UniProtKB-KW"/>
</dbReference>
<feature type="binding site" evidence="2">
    <location>
        <position position="33"/>
    </location>
    <ligand>
        <name>Mg(2+)</name>
        <dbReference type="ChEBI" id="CHEBI:18420"/>
        <label>4</label>
    </ligand>
</feature>
<dbReference type="HAMAP" id="MF_02128">
    <property type="entry name" value="TMP_kinase"/>
    <property type="match status" value="1"/>
</dbReference>
<dbReference type="InterPro" id="IPR006283">
    <property type="entry name" value="ThiL-like"/>
</dbReference>
<dbReference type="OrthoDB" id="9802811at2"/>
<accession>A0A401G0I2</accession>
<dbReference type="InterPro" id="IPR016188">
    <property type="entry name" value="PurM-like_N"/>
</dbReference>
<reference evidence="7" key="1">
    <citation type="submission" date="2017-11" db="EMBL/GenBank/DDBJ databases">
        <authorList>
            <person name="Watanabe M."/>
            <person name="Kojima H."/>
        </authorList>
    </citation>
    <scope>NUCLEOTIDE SEQUENCE [LARGE SCALE GENOMIC DNA]</scope>
    <source>
        <strain evidence="7">Tokyo 01</strain>
    </source>
</reference>
<dbReference type="PANTHER" id="PTHR30270">
    <property type="entry name" value="THIAMINE-MONOPHOSPHATE KINASE"/>
    <property type="match status" value="1"/>
</dbReference>
<keyword evidence="2" id="KW-0067">ATP-binding</keyword>
<dbReference type="InterPro" id="IPR036921">
    <property type="entry name" value="PurM-like_N_sf"/>
</dbReference>
<evidence type="ECO:0000259" key="5">
    <source>
        <dbReference type="Pfam" id="PF02769"/>
    </source>
</evidence>
<feature type="region of interest" description="Disordered" evidence="3">
    <location>
        <begin position="328"/>
        <end position="370"/>
    </location>
</feature>
<dbReference type="InterPro" id="IPR036676">
    <property type="entry name" value="PurM-like_C_sf"/>
</dbReference>
<feature type="binding site" evidence="2">
    <location>
        <position position="127"/>
    </location>
    <ligand>
        <name>Mg(2+)</name>
        <dbReference type="ChEBI" id="CHEBI:18420"/>
        <label>1</label>
    </ligand>
</feature>
<dbReference type="InterPro" id="IPR010918">
    <property type="entry name" value="PurM-like_C_dom"/>
</dbReference>
<dbReference type="UniPathway" id="UPA00060">
    <property type="reaction ID" value="UER00142"/>
</dbReference>
<comment type="caution">
    <text evidence="2">Lacks conserved residue(s) required for the propagation of feature annotation.</text>
</comment>